<dbReference type="EMBL" id="CP007243">
    <property type="protein sequence ID" value="AIA30457.1"/>
    <property type="molecule type" value="Genomic_DNA"/>
</dbReference>
<organism evidence="1 2">
    <name type="scientific">Leptospirillum ferriphilum YSK</name>
    <dbReference type="NCBI Taxonomy" id="1441628"/>
    <lineage>
        <taxon>Bacteria</taxon>
        <taxon>Pseudomonadati</taxon>
        <taxon>Nitrospirota</taxon>
        <taxon>Nitrospiria</taxon>
        <taxon>Nitrospirales</taxon>
        <taxon>Nitrospiraceae</taxon>
        <taxon>Leptospirillum</taxon>
    </lineage>
</organism>
<gene>
    <name evidence="1" type="ORF">Y981_05785</name>
</gene>
<dbReference type="HOGENOM" id="CLU_2523486_0_0_0"/>
<evidence type="ECO:0000313" key="1">
    <source>
        <dbReference type="EMBL" id="AIA30457.1"/>
    </source>
</evidence>
<dbReference type="Gene3D" id="3.30.110.40">
    <property type="entry name" value="TusA-like domain"/>
    <property type="match status" value="1"/>
</dbReference>
<dbReference type="KEGG" id="lfp:Y981_05785"/>
<dbReference type="RefSeq" id="WP_014960939.1">
    <property type="nucleotide sequence ID" value="NZ_CP007243.1"/>
</dbReference>
<protein>
    <submittedName>
        <fullName evidence="1">Recombinase</fullName>
    </submittedName>
</protein>
<reference evidence="1 2" key="2">
    <citation type="journal article" date="2015" name="Biomed. Res. Int.">
        <title>Effects of Arsenite Resistance on the Growth and Functional Gene Expression of Leptospirillum ferriphilum and Acidithiobacillus thiooxidans in Pure Culture and Coculture.</title>
        <authorList>
            <person name="Jiang H."/>
            <person name="Liang Y."/>
            <person name="Yin H."/>
            <person name="Xiao Y."/>
            <person name="Guo X."/>
            <person name="Xu Y."/>
            <person name="Hu Q."/>
            <person name="Liu H."/>
            <person name="Liu X."/>
        </authorList>
    </citation>
    <scope>NUCLEOTIDE SEQUENCE [LARGE SCALE GENOMIC DNA]</scope>
    <source>
        <strain evidence="1 2">YSK</strain>
    </source>
</reference>
<dbReference type="InterPro" id="IPR036868">
    <property type="entry name" value="TusA-like_sf"/>
</dbReference>
<evidence type="ECO:0000313" key="2">
    <source>
        <dbReference type="Proteomes" id="UP000027059"/>
    </source>
</evidence>
<sequence>MSSSGESEIRTLDVTSLFNPVDCQSLGIIRTTLSSMRIGDVLVISSNRFQKREIESWSRKFGHRLLSADDVDGRVVLRLEKGSR</sequence>
<proteinExistence type="predicted"/>
<dbReference type="OrthoDB" id="9873692at2"/>
<name>A0A059XZ09_9BACT</name>
<reference evidence="2" key="1">
    <citation type="submission" date="2014-02" db="EMBL/GenBank/DDBJ databases">
        <title>Complete genome sequence and comparative genomic analysis of the nitrogen-fixing bacterium Leptospirillum ferriphilum YSK.</title>
        <authorList>
            <person name="Guo X."/>
            <person name="Yin H."/>
            <person name="Liang Y."/>
            <person name="Hu Q."/>
            <person name="Ma L."/>
            <person name="Xiao Y."/>
            <person name="Zhang X."/>
            <person name="Qiu G."/>
            <person name="Liu X."/>
        </authorList>
    </citation>
    <scope>NUCLEOTIDE SEQUENCE [LARGE SCALE GENOMIC DNA]</scope>
    <source>
        <strain evidence="2">YSK</strain>
    </source>
</reference>
<keyword evidence="2" id="KW-1185">Reference proteome</keyword>
<dbReference type="Proteomes" id="UP000027059">
    <property type="component" value="Chromosome"/>
</dbReference>
<dbReference type="AlphaFoldDB" id="A0A059XZ09"/>
<dbReference type="SUPFAM" id="SSF64307">
    <property type="entry name" value="SirA-like"/>
    <property type="match status" value="1"/>
</dbReference>
<accession>A0A059XZ09</accession>